<comment type="caution">
    <text evidence="1">The sequence shown here is derived from an EMBL/GenBank/DDBJ whole genome shotgun (WGS) entry which is preliminary data.</text>
</comment>
<protein>
    <submittedName>
        <fullName evidence="1">Uncharacterized protein</fullName>
    </submittedName>
</protein>
<sequence>MRNLDVDFFFLDADQLDFLDVGYLPQFAGDAVGFTTQRGKVEAIAGQSVDADEGIAEFVVDEGAENALRQRMPHVTDLLADLVPGFRNLLLRGVVLEQNGDQGLAGARLRAQYVDPGDFLQALFDPFGDLQLHFVRSSARPQCTHHHRLEGEVRILGAAELEIRKHTTEHQHDDQIGNQRAVAKRPFGQIGRSHRPEVPCRSFSGRVSSNRGACSMTWTCSPLLSLWTPATTILSPVCTPLSSTAVSSR</sequence>
<evidence type="ECO:0000313" key="1">
    <source>
        <dbReference type="EMBL" id="KFB70739.1"/>
    </source>
</evidence>
<organism evidence="1 2">
    <name type="scientific">Candidatus Accumulibacter phosphatis</name>
    <dbReference type="NCBI Taxonomy" id="327160"/>
    <lineage>
        <taxon>Bacteria</taxon>
        <taxon>Pseudomonadati</taxon>
        <taxon>Pseudomonadota</taxon>
        <taxon>Betaproteobacteria</taxon>
        <taxon>Candidatus Accumulibacter</taxon>
    </lineage>
</organism>
<proteinExistence type="predicted"/>
<accession>A0A080M0I4</accession>
<dbReference type="AlphaFoldDB" id="A0A080M0I4"/>
<name>A0A080M0I4_9PROT</name>
<dbReference type="Proteomes" id="UP000020077">
    <property type="component" value="Unassembled WGS sequence"/>
</dbReference>
<reference evidence="1 2" key="1">
    <citation type="submission" date="2014-02" db="EMBL/GenBank/DDBJ databases">
        <title>Expanding our view of genomic diversity in Candidatus Accumulibacter clades.</title>
        <authorList>
            <person name="Skennerton C.T."/>
            <person name="Barr J.J."/>
            <person name="Slater F.R."/>
            <person name="Bond P.L."/>
            <person name="Tyson G.W."/>
        </authorList>
    </citation>
    <scope>NUCLEOTIDE SEQUENCE [LARGE SCALE GENOMIC DNA]</scope>
    <source>
        <strain evidence="2">BA-91</strain>
    </source>
</reference>
<evidence type="ECO:0000313" key="2">
    <source>
        <dbReference type="Proteomes" id="UP000020077"/>
    </source>
</evidence>
<dbReference type="EMBL" id="JDVG02000655">
    <property type="protein sequence ID" value="KFB70739.1"/>
    <property type="molecule type" value="Genomic_DNA"/>
</dbReference>
<gene>
    <name evidence="1" type="ORF">AW09_004148</name>
</gene>